<dbReference type="InterPro" id="IPR001509">
    <property type="entry name" value="Epimerase_deHydtase"/>
</dbReference>
<dbReference type="InterPro" id="IPR051783">
    <property type="entry name" value="NAD(P)-dependent_oxidoreduct"/>
</dbReference>
<dbReference type="EMBL" id="CP055899">
    <property type="protein sequence ID" value="QKX57667.1"/>
    <property type="molecule type" value="Genomic_DNA"/>
</dbReference>
<dbReference type="GO" id="GO:0005737">
    <property type="term" value="C:cytoplasm"/>
    <property type="evidence" value="ECO:0007669"/>
    <property type="project" value="TreeGrafter"/>
</dbReference>
<keyword evidence="3" id="KW-1185">Reference proteome</keyword>
<accession>A0A7H8QUM1</accession>
<evidence type="ECO:0000313" key="3">
    <source>
        <dbReference type="Proteomes" id="UP000509510"/>
    </source>
</evidence>
<organism evidence="2 3">
    <name type="scientific">Talaromyces rugulosus</name>
    <name type="common">Penicillium rugulosum</name>
    <dbReference type="NCBI Taxonomy" id="121627"/>
    <lineage>
        <taxon>Eukaryota</taxon>
        <taxon>Fungi</taxon>
        <taxon>Dikarya</taxon>
        <taxon>Ascomycota</taxon>
        <taxon>Pezizomycotina</taxon>
        <taxon>Eurotiomycetes</taxon>
        <taxon>Eurotiomycetidae</taxon>
        <taxon>Eurotiales</taxon>
        <taxon>Trichocomaceae</taxon>
        <taxon>Talaromyces</taxon>
        <taxon>Talaromyces sect. Islandici</taxon>
    </lineage>
</organism>
<dbReference type="OrthoDB" id="10262413at2759"/>
<evidence type="ECO:0000313" key="2">
    <source>
        <dbReference type="EMBL" id="QKX57667.1"/>
    </source>
</evidence>
<reference evidence="3" key="1">
    <citation type="submission" date="2020-06" db="EMBL/GenBank/DDBJ databases">
        <title>A chromosome-scale genome assembly of Talaromyces rugulosus W13939.</title>
        <authorList>
            <person name="Wang B."/>
            <person name="Guo L."/>
            <person name="Ye K."/>
            <person name="Wang L."/>
        </authorList>
    </citation>
    <scope>NUCLEOTIDE SEQUENCE [LARGE SCALE GENOMIC DNA]</scope>
    <source>
        <strain evidence="3">W13939</strain>
    </source>
</reference>
<dbReference type="RefSeq" id="XP_035343845.1">
    <property type="nucleotide sequence ID" value="XM_035487952.1"/>
</dbReference>
<dbReference type="GO" id="GO:0004029">
    <property type="term" value="F:aldehyde dehydrogenase (NAD+) activity"/>
    <property type="evidence" value="ECO:0007669"/>
    <property type="project" value="TreeGrafter"/>
</dbReference>
<dbReference type="Pfam" id="PF01370">
    <property type="entry name" value="Epimerase"/>
    <property type="match status" value="1"/>
</dbReference>
<dbReference type="PANTHER" id="PTHR48079:SF6">
    <property type="entry name" value="NAD(P)-BINDING DOMAIN-CONTAINING PROTEIN-RELATED"/>
    <property type="match status" value="1"/>
</dbReference>
<sequence>MLSNILITGAGGYVGGSLIAHFLANTNELIRRDQIIAAVRSQEQADALSKLGISVLQLDLSNEDSVVKSVLQHDISIVIHTASAMDPSMALPLITALGKQKQANGREACFIHTSGLGAFYEKTGWPTGLLRDTDDVFDTEKRLADSFPLRKTDVAVIEHAEKRGVNSFIVVPSTVYGQGSGEWNKLSVILPLYIRASLSAKAVYKFPDYSKVSGVHISDLTGLYGLIVERVLRRESLPSGREGYYFALAHDIFLGEVGDHLASELRDRGVTTKSEARRYSDEQAAAASMGVPVQFVQMLWDSDANIVAEIPRSIGWKPAWDKARFLRHIGDEVQAVLTLGRPRSSLVDSLLAPPRT</sequence>
<proteinExistence type="predicted"/>
<dbReference type="GeneID" id="55992285"/>
<feature type="domain" description="NAD-dependent epimerase/dehydratase" evidence="1">
    <location>
        <begin position="5"/>
        <end position="84"/>
    </location>
</feature>
<dbReference type="InterPro" id="IPR036291">
    <property type="entry name" value="NAD(P)-bd_dom_sf"/>
</dbReference>
<dbReference type="Gene3D" id="3.40.50.720">
    <property type="entry name" value="NAD(P)-binding Rossmann-like Domain"/>
    <property type="match status" value="1"/>
</dbReference>
<evidence type="ECO:0000259" key="1">
    <source>
        <dbReference type="Pfam" id="PF01370"/>
    </source>
</evidence>
<dbReference type="AlphaFoldDB" id="A0A7H8QUM1"/>
<name>A0A7H8QUM1_TALRU</name>
<dbReference type="SUPFAM" id="SSF51735">
    <property type="entry name" value="NAD(P)-binding Rossmann-fold domains"/>
    <property type="match status" value="1"/>
</dbReference>
<protein>
    <recommendedName>
        <fullName evidence="1">NAD-dependent epimerase/dehydratase domain-containing protein</fullName>
    </recommendedName>
</protein>
<dbReference type="KEGG" id="trg:TRUGW13939_04785"/>
<gene>
    <name evidence="2" type="ORF">TRUGW13939_04785</name>
</gene>
<dbReference type="Proteomes" id="UP000509510">
    <property type="component" value="Chromosome II"/>
</dbReference>
<dbReference type="PANTHER" id="PTHR48079">
    <property type="entry name" value="PROTEIN YEEZ"/>
    <property type="match status" value="1"/>
</dbReference>